<keyword evidence="2 4" id="KW-0378">Hydrolase</keyword>
<protein>
    <submittedName>
        <fullName evidence="4">NTP pyrophosphohydrolase</fullName>
    </submittedName>
</protein>
<dbReference type="PANTHER" id="PTHR11839">
    <property type="entry name" value="UDP/ADP-SUGAR PYROPHOSPHATASE"/>
    <property type="match status" value="1"/>
</dbReference>
<evidence type="ECO:0000313" key="4">
    <source>
        <dbReference type="EMBL" id="ERG93352.1"/>
    </source>
</evidence>
<dbReference type="CDD" id="cd03424">
    <property type="entry name" value="NUDIX_ADPRase_Nudt5_UGPPase_Nudt14"/>
    <property type="match status" value="1"/>
</dbReference>
<evidence type="ECO:0000256" key="2">
    <source>
        <dbReference type="ARBA" id="ARBA00022801"/>
    </source>
</evidence>
<dbReference type="AlphaFoldDB" id="U1PI91"/>
<dbReference type="InterPro" id="IPR015797">
    <property type="entry name" value="NUDIX_hydrolase-like_dom_sf"/>
</dbReference>
<dbReference type="Pfam" id="PF00293">
    <property type="entry name" value="NUDIX"/>
    <property type="match status" value="1"/>
</dbReference>
<dbReference type="SUPFAM" id="SSF55811">
    <property type="entry name" value="Nudix"/>
    <property type="match status" value="1"/>
</dbReference>
<dbReference type="Proteomes" id="UP000030649">
    <property type="component" value="Unassembled WGS sequence"/>
</dbReference>
<sequence>MTTEDSSSDTLAWQTEQSEIEYSCPGFEVRRDDVMLPDGTATQFHSVEEPPAVIILPFTTGNDVILIEEWRQAVGRVNRGLPAGTVEPGDTALLDAAKRELSEETGYEAGSMSKLFQTEPANGLLDTVHHYFVAHDCEQTMDQQLDQNESIRVSTTEYETFRAAVRHGEIQDGRAVTAVGQYELQS</sequence>
<dbReference type="EMBL" id="KE356560">
    <property type="protein sequence ID" value="ERG93352.1"/>
    <property type="molecule type" value="Genomic_DNA"/>
</dbReference>
<dbReference type="STRING" id="1238424.J07HQW1_03413"/>
<evidence type="ECO:0000259" key="3">
    <source>
        <dbReference type="PROSITE" id="PS51462"/>
    </source>
</evidence>
<dbReference type="PROSITE" id="PS51462">
    <property type="entry name" value="NUDIX"/>
    <property type="match status" value="1"/>
</dbReference>
<comment type="cofactor">
    <cofactor evidence="1">
        <name>Mg(2+)</name>
        <dbReference type="ChEBI" id="CHEBI:18420"/>
    </cofactor>
</comment>
<dbReference type="HOGENOM" id="CLU_062658_5_0_2"/>
<dbReference type="GO" id="GO:0019693">
    <property type="term" value="P:ribose phosphate metabolic process"/>
    <property type="evidence" value="ECO:0007669"/>
    <property type="project" value="TreeGrafter"/>
</dbReference>
<accession>U1PI91</accession>
<organism evidence="4 5">
    <name type="scientific">Haloquadratum walsbyi J07HQW1</name>
    <dbReference type="NCBI Taxonomy" id="1238424"/>
    <lineage>
        <taxon>Archaea</taxon>
        <taxon>Methanobacteriati</taxon>
        <taxon>Methanobacteriota</taxon>
        <taxon>Stenosarchaea group</taxon>
        <taxon>Halobacteria</taxon>
        <taxon>Halobacteriales</taxon>
        <taxon>Haloferacaceae</taxon>
        <taxon>Haloquadratum</taxon>
    </lineage>
</organism>
<dbReference type="GO" id="GO:0006753">
    <property type="term" value="P:nucleoside phosphate metabolic process"/>
    <property type="evidence" value="ECO:0007669"/>
    <property type="project" value="TreeGrafter"/>
</dbReference>
<evidence type="ECO:0000256" key="1">
    <source>
        <dbReference type="ARBA" id="ARBA00001946"/>
    </source>
</evidence>
<dbReference type="PANTHER" id="PTHR11839:SF18">
    <property type="entry name" value="NUDIX HYDROLASE DOMAIN-CONTAINING PROTEIN"/>
    <property type="match status" value="1"/>
</dbReference>
<feature type="domain" description="Nudix hydrolase" evidence="3">
    <location>
        <begin position="48"/>
        <end position="178"/>
    </location>
</feature>
<proteinExistence type="predicted"/>
<name>U1PI91_9EURY</name>
<dbReference type="InterPro" id="IPR000086">
    <property type="entry name" value="NUDIX_hydrolase_dom"/>
</dbReference>
<reference evidence="4 5" key="1">
    <citation type="journal article" date="2013" name="PLoS ONE">
        <title>Assembly-driven community genomics of a hypersaline microbial ecosystem.</title>
        <authorList>
            <person name="Podell S."/>
            <person name="Ugalde J.A."/>
            <person name="Narasingarao P."/>
            <person name="Banfield J.F."/>
            <person name="Heidelberg K.B."/>
            <person name="Allen E.E."/>
        </authorList>
    </citation>
    <scope>NUCLEOTIDE SEQUENCE [LARGE SCALE GENOMIC DNA]</scope>
    <source>
        <strain evidence="5">J07HQW1</strain>
    </source>
</reference>
<dbReference type="Gene3D" id="3.90.79.10">
    <property type="entry name" value="Nucleoside Triphosphate Pyrophosphohydrolase"/>
    <property type="match status" value="1"/>
</dbReference>
<evidence type="ECO:0000313" key="5">
    <source>
        <dbReference type="Proteomes" id="UP000030649"/>
    </source>
</evidence>
<gene>
    <name evidence="4" type="ORF">J07HQW1_03413</name>
</gene>
<dbReference type="GO" id="GO:0016787">
    <property type="term" value="F:hydrolase activity"/>
    <property type="evidence" value="ECO:0007669"/>
    <property type="project" value="UniProtKB-KW"/>
</dbReference>